<keyword evidence="6" id="KW-0687">Ribonucleoprotein</keyword>
<evidence type="ECO:0000256" key="5">
    <source>
        <dbReference type="ARBA" id="ARBA00023128"/>
    </source>
</evidence>
<evidence type="ECO:0000256" key="4">
    <source>
        <dbReference type="ARBA" id="ARBA00023054"/>
    </source>
</evidence>
<dbReference type="InterPro" id="IPR035810">
    <property type="entry name" value="PEBP_euk"/>
</dbReference>
<evidence type="ECO:0000256" key="1">
    <source>
        <dbReference type="ARBA" id="ARBA00004173"/>
    </source>
</evidence>
<dbReference type="PANTHER" id="PTHR11362">
    <property type="entry name" value="PHOSPHATIDYLETHANOLAMINE-BINDING PROTEIN"/>
    <property type="match status" value="1"/>
</dbReference>
<evidence type="ECO:0000313" key="11">
    <source>
        <dbReference type="EMBL" id="KAK7583867.1"/>
    </source>
</evidence>
<evidence type="ECO:0000256" key="9">
    <source>
        <dbReference type="ARBA" id="ARBA00041206"/>
    </source>
</evidence>
<keyword evidence="3" id="KW-0689">Ribosomal protein</keyword>
<name>A0AAN9TD01_9HEMI</name>
<evidence type="ECO:0000313" key="12">
    <source>
        <dbReference type="Proteomes" id="UP001367676"/>
    </source>
</evidence>
<organism evidence="11 12">
    <name type="scientific">Parthenolecanium corni</name>
    <dbReference type="NCBI Taxonomy" id="536013"/>
    <lineage>
        <taxon>Eukaryota</taxon>
        <taxon>Metazoa</taxon>
        <taxon>Ecdysozoa</taxon>
        <taxon>Arthropoda</taxon>
        <taxon>Hexapoda</taxon>
        <taxon>Insecta</taxon>
        <taxon>Pterygota</taxon>
        <taxon>Neoptera</taxon>
        <taxon>Paraneoptera</taxon>
        <taxon>Hemiptera</taxon>
        <taxon>Sternorrhyncha</taxon>
        <taxon>Coccoidea</taxon>
        <taxon>Coccidae</taxon>
        <taxon>Parthenolecanium</taxon>
    </lineage>
</organism>
<keyword evidence="2" id="KW-0809">Transit peptide</keyword>
<accession>A0AAN9TD01</accession>
<comment type="caution">
    <text evidence="11">The sequence shown here is derived from an EMBL/GenBank/DDBJ whole genome shotgun (WGS) entry which is preliminary data.</text>
</comment>
<dbReference type="EMBL" id="JBBCAQ010000032">
    <property type="protein sequence ID" value="KAK7583867.1"/>
    <property type="molecule type" value="Genomic_DNA"/>
</dbReference>
<dbReference type="SUPFAM" id="SSF49777">
    <property type="entry name" value="PEBP-like"/>
    <property type="match status" value="1"/>
</dbReference>
<sequence>MGEFIVFLESFSTEHVAELKSKDETVHFLVDIGLPYTTNVEKDERARRYDFLKQQSQDKNLCKLARFNQLEVPLDDVFDEWMLTDGPRYVRKIAEHYGVFEHLFGDAFFHPVTPMNIAFKIGEEFSPVYFGNIIKPKSAQEEALVDIGNKSNLYHTLILSNLDGHLAKPDGEYIHWMVANIANGDISKGEIICSYLPPFPARGTGYHRYVFTLYQHDEKMDFSQFKKDQPTEPENRDFNTYEFYRDRQDFITPSSLLFFQTDWDYSVSNVFHNIFDMPEPRFEYDFPDHYRRPPDWFPKKKAFNTYLDLHRDPKQVSKEVLTKKLATLNPFEKPEKKPKFPNLHTPHDTAGKASWIQVETKKQRLGWGQIYNDNKDIIDPK</sequence>
<dbReference type="GO" id="GO:0005762">
    <property type="term" value="C:mitochondrial large ribosomal subunit"/>
    <property type="evidence" value="ECO:0007669"/>
    <property type="project" value="TreeGrafter"/>
</dbReference>
<keyword evidence="4" id="KW-0175">Coiled coil</keyword>
<dbReference type="Proteomes" id="UP001367676">
    <property type="component" value="Unassembled WGS sequence"/>
</dbReference>
<dbReference type="InterPro" id="IPR036610">
    <property type="entry name" value="PEBP-like_sf"/>
</dbReference>
<evidence type="ECO:0000256" key="3">
    <source>
        <dbReference type="ARBA" id="ARBA00022980"/>
    </source>
</evidence>
<feature type="region of interest" description="Disordered" evidence="10">
    <location>
        <begin position="332"/>
        <end position="354"/>
    </location>
</feature>
<keyword evidence="12" id="KW-1185">Reference proteome</keyword>
<dbReference type="InterPro" id="IPR008914">
    <property type="entry name" value="PEBP"/>
</dbReference>
<evidence type="ECO:0000256" key="7">
    <source>
        <dbReference type="ARBA" id="ARBA00038016"/>
    </source>
</evidence>
<dbReference type="AlphaFoldDB" id="A0AAN9TD01"/>
<dbReference type="Gene3D" id="3.90.280.10">
    <property type="entry name" value="PEBP-like"/>
    <property type="match status" value="1"/>
</dbReference>
<proteinExistence type="inferred from homology"/>
<dbReference type="CDD" id="cd00866">
    <property type="entry name" value="PEBP_euk"/>
    <property type="match status" value="1"/>
</dbReference>
<dbReference type="PANTHER" id="PTHR11362:SF133">
    <property type="entry name" value="LARGE RIBOSOMAL SUBUNIT PROTEIN ML38"/>
    <property type="match status" value="1"/>
</dbReference>
<comment type="similarity">
    <text evidence="7">Belongs to the phosphatidylethanolamine-binding protein family. Mitochondrion-specific ribosomal protein mL38 subfamily.</text>
</comment>
<evidence type="ECO:0000256" key="2">
    <source>
        <dbReference type="ARBA" id="ARBA00022946"/>
    </source>
</evidence>
<reference evidence="11 12" key="1">
    <citation type="submission" date="2024-03" db="EMBL/GenBank/DDBJ databases">
        <title>Adaptation during the transition from Ophiocordyceps entomopathogen to insect associate is accompanied by gene loss and intensified selection.</title>
        <authorList>
            <person name="Ward C.M."/>
            <person name="Onetto C.A."/>
            <person name="Borneman A.R."/>
        </authorList>
    </citation>
    <scope>NUCLEOTIDE SEQUENCE [LARGE SCALE GENOMIC DNA]</scope>
    <source>
        <strain evidence="11">AWRI1</strain>
        <tissue evidence="11">Single Adult Female</tissue>
    </source>
</reference>
<evidence type="ECO:0000256" key="10">
    <source>
        <dbReference type="SAM" id="MobiDB-lite"/>
    </source>
</evidence>
<dbReference type="Pfam" id="PF01161">
    <property type="entry name" value="PBP"/>
    <property type="match status" value="1"/>
</dbReference>
<protein>
    <recommendedName>
        <fullName evidence="8">Large ribosomal subunit protein mL38</fullName>
    </recommendedName>
    <alternativeName>
        <fullName evidence="9">39S ribosomal protein L38, mitochondrial</fullName>
    </alternativeName>
</protein>
<evidence type="ECO:0000256" key="6">
    <source>
        <dbReference type="ARBA" id="ARBA00023274"/>
    </source>
</evidence>
<gene>
    <name evidence="11" type="ORF">V9T40_004830</name>
</gene>
<comment type="subcellular location">
    <subcellularLocation>
        <location evidence="1">Mitochondrion</location>
    </subcellularLocation>
</comment>
<evidence type="ECO:0000256" key="8">
    <source>
        <dbReference type="ARBA" id="ARBA00039444"/>
    </source>
</evidence>
<keyword evidence="5" id="KW-0496">Mitochondrion</keyword>